<evidence type="ECO:0000313" key="2">
    <source>
        <dbReference type="Proteomes" id="UP000256269"/>
    </source>
</evidence>
<protein>
    <submittedName>
        <fullName evidence="1">Uncharacterized protein</fullName>
    </submittedName>
</protein>
<evidence type="ECO:0000313" key="1">
    <source>
        <dbReference type="EMBL" id="REH47317.1"/>
    </source>
</evidence>
<organism evidence="1 2">
    <name type="scientific">Kutzneria buriramensis</name>
    <dbReference type="NCBI Taxonomy" id="1045776"/>
    <lineage>
        <taxon>Bacteria</taxon>
        <taxon>Bacillati</taxon>
        <taxon>Actinomycetota</taxon>
        <taxon>Actinomycetes</taxon>
        <taxon>Pseudonocardiales</taxon>
        <taxon>Pseudonocardiaceae</taxon>
        <taxon>Kutzneria</taxon>
    </lineage>
</organism>
<reference evidence="1 2" key="1">
    <citation type="submission" date="2018-08" db="EMBL/GenBank/DDBJ databases">
        <title>Genomic Encyclopedia of Archaeal and Bacterial Type Strains, Phase II (KMG-II): from individual species to whole genera.</title>
        <authorList>
            <person name="Goeker M."/>
        </authorList>
    </citation>
    <scope>NUCLEOTIDE SEQUENCE [LARGE SCALE GENOMIC DNA]</scope>
    <source>
        <strain evidence="1 2">DSM 45791</strain>
    </source>
</reference>
<proteinExistence type="predicted"/>
<gene>
    <name evidence="1" type="ORF">BCF44_106482</name>
</gene>
<dbReference type="EMBL" id="QUNO01000006">
    <property type="protein sequence ID" value="REH47317.1"/>
    <property type="molecule type" value="Genomic_DNA"/>
</dbReference>
<sequence length="61" mass="6387">MVTTLASIALDPAAVTFATHLLHTVWMNLPAITASLRAVGAALSVATGVRALVRDQHHDRG</sequence>
<dbReference type="RefSeq" id="WP_116175920.1">
    <property type="nucleotide sequence ID" value="NZ_CP144375.1"/>
</dbReference>
<dbReference type="AlphaFoldDB" id="A0A3E0HLN7"/>
<comment type="caution">
    <text evidence="1">The sequence shown here is derived from an EMBL/GenBank/DDBJ whole genome shotgun (WGS) entry which is preliminary data.</text>
</comment>
<keyword evidence="2" id="KW-1185">Reference proteome</keyword>
<accession>A0A3E0HLN7</accession>
<name>A0A3E0HLN7_9PSEU</name>
<dbReference type="Proteomes" id="UP000256269">
    <property type="component" value="Unassembled WGS sequence"/>
</dbReference>